<dbReference type="EMBL" id="LNOI01000004">
    <property type="protein sequence ID" value="KUY17152.1"/>
    <property type="molecule type" value="Genomic_DNA"/>
</dbReference>
<evidence type="ECO:0008006" key="3">
    <source>
        <dbReference type="Google" id="ProtNLM"/>
    </source>
</evidence>
<protein>
    <recommendedName>
        <fullName evidence="3">DNA-binding protein</fullName>
    </recommendedName>
</protein>
<name>A0ABD4DJL9_ELIMR</name>
<accession>A0ABD4DJL9</accession>
<dbReference type="AlphaFoldDB" id="A0ABD4DJL9"/>
<comment type="caution">
    <text evidence="1">The sequence shown here is derived from an EMBL/GenBank/DDBJ whole genome shotgun (WGS) entry which is preliminary data.</text>
</comment>
<evidence type="ECO:0000313" key="2">
    <source>
        <dbReference type="Proteomes" id="UP000064412"/>
    </source>
</evidence>
<evidence type="ECO:0000313" key="1">
    <source>
        <dbReference type="EMBL" id="KUY17152.1"/>
    </source>
</evidence>
<dbReference type="Proteomes" id="UP000064412">
    <property type="component" value="Unassembled WGS sequence"/>
</dbReference>
<gene>
    <name evidence="1" type="ORF">ATB95_12290</name>
</gene>
<reference evidence="1 2" key="1">
    <citation type="submission" date="2015-11" db="EMBL/GenBank/DDBJ databases">
        <authorList>
            <person name="Nicholson A.C."/>
            <person name="Humrighouse B.W."/>
            <person name="Graziano J."/>
            <person name="Lasker B."/>
            <person name="Whitney A.M."/>
            <person name="Mcquiston J.R."/>
        </authorList>
    </citation>
    <scope>NUCLEOTIDE SEQUENCE [LARGE SCALE GENOMIC DNA]</scope>
    <source>
        <strain evidence="1 2">G4071</strain>
    </source>
</reference>
<organism evidence="1 2">
    <name type="scientific">Elizabethkingia miricola</name>
    <name type="common">Chryseobacterium miricola</name>
    <dbReference type="NCBI Taxonomy" id="172045"/>
    <lineage>
        <taxon>Bacteria</taxon>
        <taxon>Pseudomonadati</taxon>
        <taxon>Bacteroidota</taxon>
        <taxon>Flavobacteriia</taxon>
        <taxon>Flavobacteriales</taxon>
        <taxon>Weeksellaceae</taxon>
        <taxon>Elizabethkingia</taxon>
    </lineage>
</organism>
<sequence>MQKKIEAMDSNALTYHLTKIFSELEVRIAERVLSLFTEQGMAAGVPTGSEKFLTDRQVCEHLQISISHFHNFKKAHTGFPSYAIGKNVRYKLSEVEEFIKFNQKKVKE</sequence>
<proteinExistence type="predicted"/>